<accession>A0A078AKL8</accession>
<feature type="compositionally biased region" description="Acidic residues" evidence="2">
    <location>
        <begin position="446"/>
        <end position="456"/>
    </location>
</feature>
<feature type="region of interest" description="Disordered" evidence="2">
    <location>
        <begin position="435"/>
        <end position="456"/>
    </location>
</feature>
<feature type="compositionally biased region" description="Polar residues" evidence="2">
    <location>
        <begin position="73"/>
        <end position="93"/>
    </location>
</feature>
<sequence>MCNPKAQASLNNVAKQNQNKKPQTKRIVESDDDSEESEDELMDEDSLVESNSDHFNHSEEEEVKNSKAKKKPQISNGVNNKSKQSKLIQNNKTEVTKKPLISQKMDLGATYSQCRKIMNLLKKNKRATSLPEFLNKLKILENKFESNSIKDIYDFQTQIQQIFVEITAMVKSNQELKAQCIEVSQLFVDLFEEFTSDLQQNSDAVTQQQTKAIESIAPIAQKKIKDMERQINSLTSQITDMKYQQQQNIIQSSPLQTKNNRNQGASNNNNNNRRQQSNGNVQRNQDKPMTEQEVNALTNFITKLKPEDQLGIKEIIKGTPGVRIEGDVLEFHPSTLPPRKQRELERYVKLKLGLVKSNGKKKPPATNNALQKGQSLDKNGQVRNVNSISNQPGVPNQLLQQQNGRQLSHPYQSAQSPQFPQGQHIMGQLYSSTTQNQKDLNNSDSSDSDSSSEEEDCKNVKNISNCSTNAQNSMSCNSLPQSNQHQAQNKSYYSGLNLKDLWMKGRELKQKTELQQQQQQQQSLAEQKADQPQNVNNSVAN</sequence>
<evidence type="ECO:0000313" key="5">
    <source>
        <dbReference type="Proteomes" id="UP000039865"/>
    </source>
</evidence>
<evidence type="ECO:0000259" key="3">
    <source>
        <dbReference type="Pfam" id="PF17035"/>
    </source>
</evidence>
<feature type="region of interest" description="Disordered" evidence="2">
    <location>
        <begin position="355"/>
        <end position="396"/>
    </location>
</feature>
<feature type="compositionally biased region" description="Polar residues" evidence="2">
    <location>
        <begin position="365"/>
        <end position="394"/>
    </location>
</feature>
<dbReference type="Proteomes" id="UP000039865">
    <property type="component" value="Unassembled WGS sequence"/>
</dbReference>
<organism evidence="4 5">
    <name type="scientific">Stylonychia lemnae</name>
    <name type="common">Ciliate</name>
    <dbReference type="NCBI Taxonomy" id="5949"/>
    <lineage>
        <taxon>Eukaryota</taxon>
        <taxon>Sar</taxon>
        <taxon>Alveolata</taxon>
        <taxon>Ciliophora</taxon>
        <taxon>Intramacronucleata</taxon>
        <taxon>Spirotrichea</taxon>
        <taxon>Stichotrichia</taxon>
        <taxon>Sporadotrichida</taxon>
        <taxon>Oxytrichidae</taxon>
        <taxon>Stylonychinae</taxon>
        <taxon>Stylonychia</taxon>
    </lineage>
</organism>
<feature type="compositionally biased region" description="Polar residues" evidence="2">
    <location>
        <begin position="1"/>
        <end position="21"/>
    </location>
</feature>
<feature type="region of interest" description="Disordered" evidence="2">
    <location>
        <begin position="252"/>
        <end position="287"/>
    </location>
</feature>
<dbReference type="Pfam" id="PF17035">
    <property type="entry name" value="BET"/>
    <property type="match status" value="1"/>
</dbReference>
<evidence type="ECO:0000313" key="4">
    <source>
        <dbReference type="EMBL" id="CDW81363.1"/>
    </source>
</evidence>
<feature type="compositionally biased region" description="Low complexity" evidence="2">
    <location>
        <begin position="513"/>
        <end position="526"/>
    </location>
</feature>
<dbReference type="EMBL" id="CCKQ01009859">
    <property type="protein sequence ID" value="CDW81363.1"/>
    <property type="molecule type" value="Genomic_DNA"/>
</dbReference>
<reference evidence="4 5" key="1">
    <citation type="submission" date="2014-06" db="EMBL/GenBank/DDBJ databases">
        <authorList>
            <person name="Swart Estienne"/>
        </authorList>
    </citation>
    <scope>NUCLEOTIDE SEQUENCE [LARGE SCALE GENOMIC DNA]</scope>
    <source>
        <strain evidence="4 5">130c</strain>
    </source>
</reference>
<feature type="compositionally biased region" description="Acidic residues" evidence="2">
    <location>
        <begin position="30"/>
        <end position="47"/>
    </location>
</feature>
<feature type="region of interest" description="Disordered" evidence="2">
    <location>
        <begin position="1"/>
        <end position="94"/>
    </location>
</feature>
<evidence type="ECO:0000256" key="1">
    <source>
        <dbReference type="SAM" id="Coils"/>
    </source>
</evidence>
<name>A0A078AKL8_STYLE</name>
<feature type="coiled-coil region" evidence="1">
    <location>
        <begin position="217"/>
        <end position="244"/>
    </location>
</feature>
<feature type="region of interest" description="Disordered" evidence="2">
    <location>
        <begin position="512"/>
        <end position="541"/>
    </location>
</feature>
<proteinExistence type="predicted"/>
<keyword evidence="5" id="KW-1185">Reference proteome</keyword>
<feature type="compositionally biased region" description="Polar residues" evidence="2">
    <location>
        <begin position="530"/>
        <end position="541"/>
    </location>
</feature>
<protein>
    <recommendedName>
        <fullName evidence="3">NET domain-containing protein</fullName>
    </recommendedName>
</protein>
<feature type="compositionally biased region" description="Low complexity" evidence="2">
    <location>
        <begin position="259"/>
        <end position="283"/>
    </location>
</feature>
<dbReference type="InterPro" id="IPR027353">
    <property type="entry name" value="NET_dom"/>
</dbReference>
<evidence type="ECO:0000256" key="2">
    <source>
        <dbReference type="SAM" id="MobiDB-lite"/>
    </source>
</evidence>
<feature type="domain" description="NET" evidence="3">
    <location>
        <begin position="288"/>
        <end position="349"/>
    </location>
</feature>
<dbReference type="AlphaFoldDB" id="A0A078AKL8"/>
<dbReference type="InParanoid" id="A0A078AKL8"/>
<gene>
    <name evidence="4" type="primary">Contig4812.g5138</name>
    <name evidence="4" type="ORF">STYLEM_10378</name>
</gene>
<keyword evidence="1" id="KW-0175">Coiled coil</keyword>